<feature type="region of interest" description="Disordered" evidence="2">
    <location>
        <begin position="41"/>
        <end position="109"/>
    </location>
</feature>
<dbReference type="AlphaFoldDB" id="A0A7S0BVA9"/>
<feature type="coiled-coil region" evidence="1">
    <location>
        <begin position="147"/>
        <end position="174"/>
    </location>
</feature>
<keyword evidence="1" id="KW-0175">Coiled coil</keyword>
<proteinExistence type="predicted"/>
<evidence type="ECO:0000313" key="3">
    <source>
        <dbReference type="EMBL" id="CAD8403506.1"/>
    </source>
</evidence>
<organism evidence="3">
    <name type="scientific">Rhodosorus marinus</name>
    <dbReference type="NCBI Taxonomy" id="101924"/>
    <lineage>
        <taxon>Eukaryota</taxon>
        <taxon>Rhodophyta</taxon>
        <taxon>Stylonematophyceae</taxon>
        <taxon>Stylonematales</taxon>
        <taxon>Stylonemataceae</taxon>
        <taxon>Rhodosorus</taxon>
    </lineage>
</organism>
<protein>
    <submittedName>
        <fullName evidence="3">Uncharacterized protein</fullName>
    </submittedName>
</protein>
<sequence length="213" mass="24528">MERLVDRNEKVQRGFLRIFKKAWLPKMNASPRSNWVEYVGDTSTEHDSAPGSSNPSGVFPSKYHTSELTREGSASVVDVATIGEEGSPERETPRKQNEDRTPPARVEKVAREDSKRLYDRSVLRVRSKEIRSLDFLDSCIKQRERSITELEKQSEELDLYLRSLNAELETAEEEKNGRLIVKNFNRMGEELAQVELERYSVRLGQYSSNSLFV</sequence>
<accession>A0A7S0BVA9</accession>
<reference evidence="3" key="1">
    <citation type="submission" date="2021-01" db="EMBL/GenBank/DDBJ databases">
        <authorList>
            <person name="Corre E."/>
            <person name="Pelletier E."/>
            <person name="Niang G."/>
            <person name="Scheremetjew M."/>
            <person name="Finn R."/>
            <person name="Kale V."/>
            <person name="Holt S."/>
            <person name="Cochrane G."/>
            <person name="Meng A."/>
            <person name="Brown T."/>
            <person name="Cohen L."/>
        </authorList>
    </citation>
    <scope>NUCLEOTIDE SEQUENCE</scope>
    <source>
        <strain evidence="3">UTEX LB 2760</strain>
    </source>
</reference>
<evidence type="ECO:0000256" key="1">
    <source>
        <dbReference type="SAM" id="Coils"/>
    </source>
</evidence>
<feature type="compositionally biased region" description="Basic and acidic residues" evidence="2">
    <location>
        <begin position="87"/>
        <end position="109"/>
    </location>
</feature>
<evidence type="ECO:0000256" key="2">
    <source>
        <dbReference type="SAM" id="MobiDB-lite"/>
    </source>
</evidence>
<name>A0A7S0BVA9_9RHOD</name>
<dbReference type="EMBL" id="HBEK01024636">
    <property type="protein sequence ID" value="CAD8403506.1"/>
    <property type="molecule type" value="Transcribed_RNA"/>
</dbReference>
<gene>
    <name evidence="3" type="ORF">RMAR0315_LOCUS13515</name>
</gene>